<feature type="non-terminal residue" evidence="1">
    <location>
        <position position="111"/>
    </location>
</feature>
<dbReference type="AlphaFoldDB" id="A0A2P5A4C8"/>
<accession>A0A2P5A4C8</accession>
<proteinExistence type="predicted"/>
<reference evidence="2" key="1">
    <citation type="submission" date="2016-06" db="EMBL/GenBank/DDBJ databases">
        <title>Parallel loss of symbiosis genes in relatives of nitrogen-fixing non-legume Parasponia.</title>
        <authorList>
            <person name="Van Velzen R."/>
            <person name="Holmer R."/>
            <person name="Bu F."/>
            <person name="Rutten L."/>
            <person name="Van Zeijl A."/>
            <person name="Liu W."/>
            <person name="Santuari L."/>
            <person name="Cao Q."/>
            <person name="Sharma T."/>
            <person name="Shen D."/>
            <person name="Roswanjaya Y."/>
            <person name="Wardhani T."/>
            <person name="Kalhor M.S."/>
            <person name="Jansen J."/>
            <person name="Van den Hoogen J."/>
            <person name="Gungor B."/>
            <person name="Hartog M."/>
            <person name="Hontelez J."/>
            <person name="Verver J."/>
            <person name="Yang W.-C."/>
            <person name="Schijlen E."/>
            <person name="Repin R."/>
            <person name="Schilthuizen M."/>
            <person name="Schranz E."/>
            <person name="Heidstra R."/>
            <person name="Miyata K."/>
            <person name="Fedorova E."/>
            <person name="Kohlen W."/>
            <person name="Bisseling T."/>
            <person name="Smit S."/>
            <person name="Geurts R."/>
        </authorList>
    </citation>
    <scope>NUCLEOTIDE SEQUENCE [LARGE SCALE GENOMIC DNA]</scope>
    <source>
        <strain evidence="2">cv. WU1-14</strain>
    </source>
</reference>
<gene>
    <name evidence="1" type="ORF">PanWU01x14_370310</name>
</gene>
<evidence type="ECO:0000313" key="2">
    <source>
        <dbReference type="Proteomes" id="UP000237105"/>
    </source>
</evidence>
<dbReference type="Proteomes" id="UP000237105">
    <property type="component" value="Unassembled WGS sequence"/>
</dbReference>
<comment type="caution">
    <text evidence="1">The sequence shown here is derived from an EMBL/GenBank/DDBJ whole genome shotgun (WGS) entry which is preliminary data.</text>
</comment>
<dbReference type="EMBL" id="JXTB01001079">
    <property type="protein sequence ID" value="PON31382.1"/>
    <property type="molecule type" value="Genomic_DNA"/>
</dbReference>
<organism evidence="1 2">
    <name type="scientific">Parasponia andersonii</name>
    <name type="common">Sponia andersonii</name>
    <dbReference type="NCBI Taxonomy" id="3476"/>
    <lineage>
        <taxon>Eukaryota</taxon>
        <taxon>Viridiplantae</taxon>
        <taxon>Streptophyta</taxon>
        <taxon>Embryophyta</taxon>
        <taxon>Tracheophyta</taxon>
        <taxon>Spermatophyta</taxon>
        <taxon>Magnoliopsida</taxon>
        <taxon>eudicotyledons</taxon>
        <taxon>Gunneridae</taxon>
        <taxon>Pentapetalae</taxon>
        <taxon>rosids</taxon>
        <taxon>fabids</taxon>
        <taxon>Rosales</taxon>
        <taxon>Cannabaceae</taxon>
        <taxon>Parasponia</taxon>
    </lineage>
</organism>
<name>A0A2P5A4C8_PARAD</name>
<protein>
    <submittedName>
        <fullName evidence="1">Uncharacterized protein</fullName>
    </submittedName>
</protein>
<keyword evidence="2" id="KW-1185">Reference proteome</keyword>
<sequence length="111" mass="12498">MEQSNNSTFKFSLSATTVDGGWTECLPDNVFTKKRMPADIYAFEARETHLPSCLAQNQAKNQSHAGWIHGPEHNSSQLQHKCKATSASLTKPRLTLVLEFPPQFHFEIPLE</sequence>
<evidence type="ECO:0000313" key="1">
    <source>
        <dbReference type="EMBL" id="PON31382.1"/>
    </source>
</evidence>